<dbReference type="HOGENOM" id="CLU_1727095_0_0_1"/>
<evidence type="ECO:0008006" key="4">
    <source>
        <dbReference type="Google" id="ProtNLM"/>
    </source>
</evidence>
<dbReference type="GO" id="GO:0004672">
    <property type="term" value="F:protein kinase activity"/>
    <property type="evidence" value="ECO:0007669"/>
    <property type="project" value="TreeGrafter"/>
</dbReference>
<dbReference type="RefSeq" id="XP_005827658.1">
    <property type="nucleotide sequence ID" value="XM_005827601.1"/>
</dbReference>
<dbReference type="SUPFAM" id="SSF56112">
    <property type="entry name" value="Protein kinase-like (PK-like)"/>
    <property type="match status" value="1"/>
</dbReference>
<dbReference type="InterPro" id="IPR011009">
    <property type="entry name" value="Kinase-like_dom_sf"/>
</dbReference>
<dbReference type="AlphaFoldDB" id="L1IWN1"/>
<gene>
    <name evidence="1" type="ORF">GUITHDRAFT_75304</name>
</gene>
<reference evidence="3" key="2">
    <citation type="submission" date="2012-11" db="EMBL/GenBank/DDBJ databases">
        <authorList>
            <person name="Kuo A."/>
            <person name="Curtis B.A."/>
            <person name="Tanifuji G."/>
            <person name="Burki F."/>
            <person name="Gruber A."/>
            <person name="Irimia M."/>
            <person name="Maruyama S."/>
            <person name="Arias M.C."/>
            <person name="Ball S.G."/>
            <person name="Gile G.H."/>
            <person name="Hirakawa Y."/>
            <person name="Hopkins J.F."/>
            <person name="Rensing S.A."/>
            <person name="Schmutz J."/>
            <person name="Symeonidi A."/>
            <person name="Elias M."/>
            <person name="Eveleigh R.J."/>
            <person name="Herman E.K."/>
            <person name="Klute M.J."/>
            <person name="Nakayama T."/>
            <person name="Obornik M."/>
            <person name="Reyes-Prieto A."/>
            <person name="Armbrust E.V."/>
            <person name="Aves S.J."/>
            <person name="Beiko R.G."/>
            <person name="Coutinho P."/>
            <person name="Dacks J.B."/>
            <person name="Durnford D.G."/>
            <person name="Fast N.M."/>
            <person name="Green B.R."/>
            <person name="Grisdale C."/>
            <person name="Hempe F."/>
            <person name="Henrissat B."/>
            <person name="Hoppner M.P."/>
            <person name="Ishida K.-I."/>
            <person name="Kim E."/>
            <person name="Koreny L."/>
            <person name="Kroth P.G."/>
            <person name="Liu Y."/>
            <person name="Malik S.-B."/>
            <person name="Maier U.G."/>
            <person name="McRose D."/>
            <person name="Mock T."/>
            <person name="Neilson J.A."/>
            <person name="Onodera N.T."/>
            <person name="Poole A.M."/>
            <person name="Pritham E.J."/>
            <person name="Richards T.A."/>
            <person name="Rocap G."/>
            <person name="Roy S.W."/>
            <person name="Sarai C."/>
            <person name="Schaack S."/>
            <person name="Shirato S."/>
            <person name="Slamovits C.H."/>
            <person name="Spencer D.F."/>
            <person name="Suzuki S."/>
            <person name="Worden A.Z."/>
            <person name="Zauner S."/>
            <person name="Barry K."/>
            <person name="Bell C."/>
            <person name="Bharti A.K."/>
            <person name="Crow J.A."/>
            <person name="Grimwood J."/>
            <person name="Kramer R."/>
            <person name="Lindquist E."/>
            <person name="Lucas S."/>
            <person name="Salamov A."/>
            <person name="McFadden G.I."/>
            <person name="Lane C.E."/>
            <person name="Keeling P.J."/>
            <person name="Gray M.W."/>
            <person name="Grigoriev I.V."/>
            <person name="Archibald J.M."/>
        </authorList>
    </citation>
    <scope>NUCLEOTIDE SEQUENCE</scope>
    <source>
        <strain evidence="3">CCMP2712</strain>
    </source>
</reference>
<dbReference type="STRING" id="905079.L1IWN1"/>
<organism evidence="1">
    <name type="scientific">Guillardia theta (strain CCMP2712)</name>
    <name type="common">Cryptophyte</name>
    <dbReference type="NCBI Taxonomy" id="905079"/>
    <lineage>
        <taxon>Eukaryota</taxon>
        <taxon>Cryptophyceae</taxon>
        <taxon>Pyrenomonadales</taxon>
        <taxon>Geminigeraceae</taxon>
        <taxon>Guillardia</taxon>
    </lineage>
</organism>
<dbReference type="EMBL" id="JH993029">
    <property type="protein sequence ID" value="EKX40678.1"/>
    <property type="molecule type" value="Genomic_DNA"/>
</dbReference>
<evidence type="ECO:0000313" key="2">
    <source>
        <dbReference type="EnsemblProtists" id="EKX40678"/>
    </source>
</evidence>
<dbReference type="GO" id="GO:0000776">
    <property type="term" value="C:kinetochore"/>
    <property type="evidence" value="ECO:0007669"/>
    <property type="project" value="UniProtKB-ARBA"/>
</dbReference>
<dbReference type="Gene3D" id="1.10.510.10">
    <property type="entry name" value="Transferase(Phosphotransferase) domain 1"/>
    <property type="match status" value="1"/>
</dbReference>
<dbReference type="InterPro" id="IPR015661">
    <property type="entry name" value="Bub1/Mad3"/>
</dbReference>
<dbReference type="PaxDb" id="55529-EKX40678"/>
<dbReference type="Proteomes" id="UP000011087">
    <property type="component" value="Unassembled WGS sequence"/>
</dbReference>
<dbReference type="EnsemblProtists" id="EKX40678">
    <property type="protein sequence ID" value="EKX40678"/>
    <property type="gene ID" value="GUITHDRAFT_75304"/>
</dbReference>
<protein>
    <recommendedName>
        <fullName evidence="4">Protein kinase domain-containing protein</fullName>
    </recommendedName>
</protein>
<dbReference type="eggNOG" id="KOG1166">
    <property type="taxonomic scope" value="Eukaryota"/>
</dbReference>
<evidence type="ECO:0000313" key="3">
    <source>
        <dbReference type="Proteomes" id="UP000011087"/>
    </source>
</evidence>
<dbReference type="GeneID" id="17297396"/>
<evidence type="ECO:0000313" key="1">
    <source>
        <dbReference type="EMBL" id="EKX40678.1"/>
    </source>
</evidence>
<keyword evidence="3" id="KW-1185">Reference proteome</keyword>
<dbReference type="OrthoDB" id="248495at2759"/>
<feature type="non-terminal residue" evidence="1">
    <location>
        <position position="1"/>
    </location>
</feature>
<proteinExistence type="predicted"/>
<dbReference type="PANTHER" id="PTHR14030:SF4">
    <property type="entry name" value="BUB1 KINASE, ISOFORM A-RELATED"/>
    <property type="match status" value="1"/>
</dbReference>
<reference evidence="2" key="3">
    <citation type="submission" date="2015-06" db="UniProtKB">
        <authorList>
            <consortium name="EnsemblProtists"/>
        </authorList>
    </citation>
    <scope>IDENTIFICATION</scope>
</reference>
<dbReference type="GO" id="GO:0007094">
    <property type="term" value="P:mitotic spindle assembly checkpoint signaling"/>
    <property type="evidence" value="ECO:0007669"/>
    <property type="project" value="InterPro"/>
</dbReference>
<dbReference type="KEGG" id="gtt:GUITHDRAFT_75304"/>
<dbReference type="GO" id="GO:0032991">
    <property type="term" value="C:protein-containing complex"/>
    <property type="evidence" value="ECO:0007669"/>
    <property type="project" value="UniProtKB-ARBA"/>
</dbReference>
<dbReference type="GO" id="GO:0051754">
    <property type="term" value="P:meiotic sister chromatid cohesion, centromeric"/>
    <property type="evidence" value="ECO:0007669"/>
    <property type="project" value="TreeGrafter"/>
</dbReference>
<reference evidence="1 3" key="1">
    <citation type="journal article" date="2012" name="Nature">
        <title>Algal genomes reveal evolutionary mosaicism and the fate of nucleomorphs.</title>
        <authorList>
            <consortium name="DOE Joint Genome Institute"/>
            <person name="Curtis B.A."/>
            <person name="Tanifuji G."/>
            <person name="Burki F."/>
            <person name="Gruber A."/>
            <person name="Irimia M."/>
            <person name="Maruyama S."/>
            <person name="Arias M.C."/>
            <person name="Ball S.G."/>
            <person name="Gile G.H."/>
            <person name="Hirakawa Y."/>
            <person name="Hopkins J.F."/>
            <person name="Kuo A."/>
            <person name="Rensing S.A."/>
            <person name="Schmutz J."/>
            <person name="Symeonidi A."/>
            <person name="Elias M."/>
            <person name="Eveleigh R.J."/>
            <person name="Herman E.K."/>
            <person name="Klute M.J."/>
            <person name="Nakayama T."/>
            <person name="Obornik M."/>
            <person name="Reyes-Prieto A."/>
            <person name="Armbrust E.V."/>
            <person name="Aves S.J."/>
            <person name="Beiko R.G."/>
            <person name="Coutinho P."/>
            <person name="Dacks J.B."/>
            <person name="Durnford D.G."/>
            <person name="Fast N.M."/>
            <person name="Green B.R."/>
            <person name="Grisdale C.J."/>
            <person name="Hempel F."/>
            <person name="Henrissat B."/>
            <person name="Hoppner M.P."/>
            <person name="Ishida K."/>
            <person name="Kim E."/>
            <person name="Koreny L."/>
            <person name="Kroth P.G."/>
            <person name="Liu Y."/>
            <person name="Malik S.B."/>
            <person name="Maier U.G."/>
            <person name="McRose D."/>
            <person name="Mock T."/>
            <person name="Neilson J.A."/>
            <person name="Onodera N.T."/>
            <person name="Poole A.M."/>
            <person name="Pritham E.J."/>
            <person name="Richards T.A."/>
            <person name="Rocap G."/>
            <person name="Roy S.W."/>
            <person name="Sarai C."/>
            <person name="Schaack S."/>
            <person name="Shirato S."/>
            <person name="Slamovits C.H."/>
            <person name="Spencer D.F."/>
            <person name="Suzuki S."/>
            <person name="Worden A.Z."/>
            <person name="Zauner S."/>
            <person name="Barry K."/>
            <person name="Bell C."/>
            <person name="Bharti A.K."/>
            <person name="Crow J.A."/>
            <person name="Grimwood J."/>
            <person name="Kramer R."/>
            <person name="Lindquist E."/>
            <person name="Lucas S."/>
            <person name="Salamov A."/>
            <person name="McFadden G.I."/>
            <person name="Lane C.E."/>
            <person name="Keeling P.J."/>
            <person name="Gray M.W."/>
            <person name="Grigoriev I.V."/>
            <person name="Archibald J.M."/>
        </authorList>
    </citation>
    <scope>NUCLEOTIDE SEQUENCE</scope>
    <source>
        <strain evidence="1 3">CCMP2712</strain>
    </source>
</reference>
<dbReference type="PANTHER" id="PTHR14030">
    <property type="entry name" value="MITOTIC CHECKPOINT SERINE/THREONINE-PROTEIN KINASE BUB1"/>
    <property type="match status" value="1"/>
</dbReference>
<accession>L1IWN1</accession>
<dbReference type="OMA" id="GATHWEI"/>
<name>L1IWN1_GUITC</name>
<sequence length="152" mass="17695">FSARGVRLIDFGLSIDRRLYEEGTTFVGRSGTSSFECAEMKEGRAWTEQGDLHALCGVIHALLHNEYMEVEAKAEEGQRLVRMPRMGFKRYWQVSMWTEFFSSLLNVGSCEQVPDKRTRREELEGYFERNESKRSAVRMALIKQELLLHQPQ</sequence>